<keyword evidence="1" id="KW-0732">Signal</keyword>
<name>A0A8K0KHW8_LADFU</name>
<keyword evidence="3" id="KW-1185">Reference proteome</keyword>
<accession>A0A8K0KHW8</accession>
<evidence type="ECO:0000256" key="1">
    <source>
        <dbReference type="SAM" id="SignalP"/>
    </source>
</evidence>
<reference evidence="2" key="2">
    <citation type="submission" date="2017-10" db="EMBL/GenBank/DDBJ databases">
        <title>Ladona fulva Genome sequencing and assembly.</title>
        <authorList>
            <person name="Murali S."/>
            <person name="Richards S."/>
            <person name="Bandaranaike D."/>
            <person name="Bellair M."/>
            <person name="Blankenburg K."/>
            <person name="Chao H."/>
            <person name="Dinh H."/>
            <person name="Doddapaneni H."/>
            <person name="Dugan-Rocha S."/>
            <person name="Elkadiri S."/>
            <person name="Gnanaolivu R."/>
            <person name="Hernandez B."/>
            <person name="Skinner E."/>
            <person name="Javaid M."/>
            <person name="Lee S."/>
            <person name="Li M."/>
            <person name="Ming W."/>
            <person name="Munidasa M."/>
            <person name="Muniz J."/>
            <person name="Nguyen L."/>
            <person name="Hughes D."/>
            <person name="Osuji N."/>
            <person name="Pu L.-L."/>
            <person name="Puazo M."/>
            <person name="Qu C."/>
            <person name="Quiroz J."/>
            <person name="Raj R."/>
            <person name="Weissenberger G."/>
            <person name="Xin Y."/>
            <person name="Zou X."/>
            <person name="Han Y."/>
            <person name="Worley K."/>
            <person name="Muzny D."/>
            <person name="Gibbs R."/>
        </authorList>
    </citation>
    <scope>NUCLEOTIDE SEQUENCE</scope>
    <source>
        <strain evidence="2">Sampled in the wild</strain>
    </source>
</reference>
<feature type="signal peptide" evidence="1">
    <location>
        <begin position="1"/>
        <end position="18"/>
    </location>
</feature>
<organism evidence="2 3">
    <name type="scientific">Ladona fulva</name>
    <name type="common">Scarce chaser dragonfly</name>
    <name type="synonym">Libellula fulva</name>
    <dbReference type="NCBI Taxonomy" id="123851"/>
    <lineage>
        <taxon>Eukaryota</taxon>
        <taxon>Metazoa</taxon>
        <taxon>Ecdysozoa</taxon>
        <taxon>Arthropoda</taxon>
        <taxon>Hexapoda</taxon>
        <taxon>Insecta</taxon>
        <taxon>Pterygota</taxon>
        <taxon>Palaeoptera</taxon>
        <taxon>Odonata</taxon>
        <taxon>Epiprocta</taxon>
        <taxon>Anisoptera</taxon>
        <taxon>Libelluloidea</taxon>
        <taxon>Libellulidae</taxon>
        <taxon>Ladona</taxon>
    </lineage>
</organism>
<proteinExistence type="predicted"/>
<evidence type="ECO:0000313" key="2">
    <source>
        <dbReference type="EMBL" id="KAG8234638.1"/>
    </source>
</evidence>
<evidence type="ECO:0008006" key="4">
    <source>
        <dbReference type="Google" id="ProtNLM"/>
    </source>
</evidence>
<gene>
    <name evidence="2" type="ORF">J437_LFUL019633</name>
</gene>
<protein>
    <recommendedName>
        <fullName evidence="4">Cytochrome P450</fullName>
    </recommendedName>
</protein>
<sequence>MWFLVAILVVLLVYWVFSKPNNFPPGPPRLPLVGSLPFINTRKEPLFHIALENTGKIWG</sequence>
<reference evidence="2" key="1">
    <citation type="submission" date="2013-04" db="EMBL/GenBank/DDBJ databases">
        <authorList>
            <person name="Qu J."/>
            <person name="Murali S.C."/>
            <person name="Bandaranaike D."/>
            <person name="Bellair M."/>
            <person name="Blankenburg K."/>
            <person name="Chao H."/>
            <person name="Dinh H."/>
            <person name="Doddapaneni H."/>
            <person name="Downs B."/>
            <person name="Dugan-Rocha S."/>
            <person name="Elkadiri S."/>
            <person name="Gnanaolivu R.D."/>
            <person name="Hernandez B."/>
            <person name="Javaid M."/>
            <person name="Jayaseelan J.C."/>
            <person name="Lee S."/>
            <person name="Li M."/>
            <person name="Ming W."/>
            <person name="Munidasa M."/>
            <person name="Muniz J."/>
            <person name="Nguyen L."/>
            <person name="Ongeri F."/>
            <person name="Osuji N."/>
            <person name="Pu L.-L."/>
            <person name="Puazo M."/>
            <person name="Qu C."/>
            <person name="Quiroz J."/>
            <person name="Raj R."/>
            <person name="Weissenberger G."/>
            <person name="Xin Y."/>
            <person name="Zou X."/>
            <person name="Han Y."/>
            <person name="Richards S."/>
            <person name="Worley K."/>
            <person name="Muzny D."/>
            <person name="Gibbs R."/>
        </authorList>
    </citation>
    <scope>NUCLEOTIDE SEQUENCE</scope>
    <source>
        <strain evidence="2">Sampled in the wild</strain>
    </source>
</reference>
<feature type="chain" id="PRO_5035451242" description="Cytochrome P450" evidence="1">
    <location>
        <begin position="19"/>
        <end position="59"/>
    </location>
</feature>
<dbReference type="Proteomes" id="UP000792457">
    <property type="component" value="Unassembled WGS sequence"/>
</dbReference>
<dbReference type="EMBL" id="KZ308835">
    <property type="protein sequence ID" value="KAG8234638.1"/>
    <property type="molecule type" value="Genomic_DNA"/>
</dbReference>
<dbReference type="AlphaFoldDB" id="A0A8K0KHW8"/>
<evidence type="ECO:0000313" key="3">
    <source>
        <dbReference type="Proteomes" id="UP000792457"/>
    </source>
</evidence>
<comment type="caution">
    <text evidence="2">The sequence shown here is derived from an EMBL/GenBank/DDBJ whole genome shotgun (WGS) entry which is preliminary data.</text>
</comment>